<feature type="chain" id="PRO_5040413310" description="Secreted protein" evidence="2">
    <location>
        <begin position="21"/>
        <end position="205"/>
    </location>
</feature>
<evidence type="ECO:0000313" key="3">
    <source>
        <dbReference type="EMBL" id="CAB1454072.1"/>
    </source>
</evidence>
<feature type="region of interest" description="Disordered" evidence="1">
    <location>
        <begin position="79"/>
        <end position="131"/>
    </location>
</feature>
<gene>
    <name evidence="3" type="ORF">PLEPLA_LOCUS41834</name>
</gene>
<keyword evidence="2" id="KW-0732">Signal</keyword>
<reference evidence="3" key="1">
    <citation type="submission" date="2020-03" db="EMBL/GenBank/DDBJ databases">
        <authorList>
            <person name="Weist P."/>
        </authorList>
    </citation>
    <scope>NUCLEOTIDE SEQUENCE</scope>
</reference>
<evidence type="ECO:0000256" key="1">
    <source>
        <dbReference type="SAM" id="MobiDB-lite"/>
    </source>
</evidence>
<name>A0A9N7VJK9_PLEPL</name>
<keyword evidence="4" id="KW-1185">Reference proteome</keyword>
<evidence type="ECO:0000256" key="2">
    <source>
        <dbReference type="SAM" id="SignalP"/>
    </source>
</evidence>
<feature type="signal peptide" evidence="2">
    <location>
        <begin position="1"/>
        <end position="20"/>
    </location>
</feature>
<proteinExistence type="predicted"/>
<protein>
    <recommendedName>
        <fullName evidence="5">Secreted protein</fullName>
    </recommendedName>
</protein>
<dbReference type="AlphaFoldDB" id="A0A9N7VJK9"/>
<comment type="caution">
    <text evidence="3">The sequence shown here is derived from an EMBL/GenBank/DDBJ whole genome shotgun (WGS) entry which is preliminary data.</text>
</comment>
<evidence type="ECO:0000313" key="4">
    <source>
        <dbReference type="Proteomes" id="UP001153269"/>
    </source>
</evidence>
<dbReference type="Proteomes" id="UP001153269">
    <property type="component" value="Unassembled WGS sequence"/>
</dbReference>
<dbReference type="EMBL" id="CADEAL010004198">
    <property type="protein sequence ID" value="CAB1454072.1"/>
    <property type="molecule type" value="Genomic_DNA"/>
</dbReference>
<accession>A0A9N7VJK9</accession>
<organism evidence="3 4">
    <name type="scientific">Pleuronectes platessa</name>
    <name type="common">European plaice</name>
    <dbReference type="NCBI Taxonomy" id="8262"/>
    <lineage>
        <taxon>Eukaryota</taxon>
        <taxon>Metazoa</taxon>
        <taxon>Chordata</taxon>
        <taxon>Craniata</taxon>
        <taxon>Vertebrata</taxon>
        <taxon>Euteleostomi</taxon>
        <taxon>Actinopterygii</taxon>
        <taxon>Neopterygii</taxon>
        <taxon>Teleostei</taxon>
        <taxon>Neoteleostei</taxon>
        <taxon>Acanthomorphata</taxon>
        <taxon>Carangaria</taxon>
        <taxon>Pleuronectiformes</taxon>
        <taxon>Pleuronectoidei</taxon>
        <taxon>Pleuronectidae</taxon>
        <taxon>Pleuronectes</taxon>
    </lineage>
</organism>
<sequence>MFFGLCCCLIAFVLFTLPRALIPSDQGASSNTPPYNGLLTRLSGLPLTTQRSCVSPPSLQRAFYAPTIDHFCLREPRFKDTNSGTPSHGGPGNGRETLGPHSSQTAAIVSSSSPVSQRRRRRRKRRRRRHGCNFTTMLLHRLSLSARIPLDSLRRVRRLLSTPPTPGKTKLPHHHQAVTQAVLMLTAILSSGRLTHNTEHYTSGG</sequence>
<feature type="compositionally biased region" description="Basic residues" evidence="1">
    <location>
        <begin position="117"/>
        <end position="131"/>
    </location>
</feature>
<feature type="compositionally biased region" description="Low complexity" evidence="1">
    <location>
        <begin position="102"/>
        <end position="113"/>
    </location>
</feature>
<evidence type="ECO:0008006" key="5">
    <source>
        <dbReference type="Google" id="ProtNLM"/>
    </source>
</evidence>